<comment type="caution">
    <text evidence="1">The sequence shown here is derived from an EMBL/GenBank/DDBJ whole genome shotgun (WGS) entry which is preliminary data.</text>
</comment>
<feature type="non-terminal residue" evidence="1">
    <location>
        <position position="1"/>
    </location>
</feature>
<dbReference type="AlphaFoldDB" id="A0A3B8WG70"/>
<organism evidence="1 2">
    <name type="scientific">Marinobacter nauticus</name>
    <name type="common">Marinobacter hydrocarbonoclasticus</name>
    <name type="synonym">Marinobacter aquaeolei</name>
    <dbReference type="NCBI Taxonomy" id="2743"/>
    <lineage>
        <taxon>Bacteria</taxon>
        <taxon>Pseudomonadati</taxon>
        <taxon>Pseudomonadota</taxon>
        <taxon>Gammaproteobacteria</taxon>
        <taxon>Pseudomonadales</taxon>
        <taxon>Marinobacteraceae</taxon>
        <taxon>Marinobacter</taxon>
    </lineage>
</organism>
<dbReference type="Gene3D" id="3.50.50.60">
    <property type="entry name" value="FAD/NAD(P)-binding domain"/>
    <property type="match status" value="2"/>
</dbReference>
<reference evidence="1 2" key="1">
    <citation type="journal article" date="2018" name="Nat. Biotechnol.">
        <title>A standardized bacterial taxonomy based on genome phylogeny substantially revises the tree of life.</title>
        <authorList>
            <person name="Parks D.H."/>
            <person name="Chuvochina M."/>
            <person name="Waite D.W."/>
            <person name="Rinke C."/>
            <person name="Skarshewski A."/>
            <person name="Chaumeil P.A."/>
            <person name="Hugenholtz P."/>
        </authorList>
    </citation>
    <scope>NUCLEOTIDE SEQUENCE [LARGE SCALE GENOMIC DNA]</scope>
    <source>
        <strain evidence="1">UBA9049</strain>
    </source>
</reference>
<evidence type="ECO:0000313" key="2">
    <source>
        <dbReference type="Proteomes" id="UP000261325"/>
    </source>
</evidence>
<dbReference type="GO" id="GO:0070221">
    <property type="term" value="P:sulfide oxidation, using sulfide:quinone oxidoreductase"/>
    <property type="evidence" value="ECO:0007669"/>
    <property type="project" value="TreeGrafter"/>
</dbReference>
<dbReference type="InterPro" id="IPR036188">
    <property type="entry name" value="FAD/NAD-bd_sf"/>
</dbReference>
<dbReference type="SUPFAM" id="SSF51905">
    <property type="entry name" value="FAD/NAD(P)-binding domain"/>
    <property type="match status" value="1"/>
</dbReference>
<feature type="non-terminal residue" evidence="1">
    <location>
        <position position="126"/>
    </location>
</feature>
<dbReference type="PANTHER" id="PTHR10632">
    <property type="entry name" value="SULFIDE:QUINONE OXIDOREDUCTASE"/>
    <property type="match status" value="1"/>
</dbReference>
<dbReference type="GO" id="GO:0071949">
    <property type="term" value="F:FAD binding"/>
    <property type="evidence" value="ECO:0007669"/>
    <property type="project" value="TreeGrafter"/>
</dbReference>
<dbReference type="PANTHER" id="PTHR10632:SF2">
    <property type="entry name" value="SULFIDE:QUINONE OXIDOREDUCTASE, MITOCHONDRIAL"/>
    <property type="match status" value="1"/>
</dbReference>
<name>A0A3B8WG70_MARNT</name>
<dbReference type="EMBL" id="DLYI01000196">
    <property type="protein sequence ID" value="HAC29041.1"/>
    <property type="molecule type" value="Genomic_DNA"/>
</dbReference>
<dbReference type="Proteomes" id="UP000261325">
    <property type="component" value="Unassembled WGS sequence"/>
</dbReference>
<evidence type="ECO:0000313" key="1">
    <source>
        <dbReference type="EMBL" id="HAC29041.1"/>
    </source>
</evidence>
<proteinExistence type="predicted"/>
<accession>A0A3B8WG70</accession>
<gene>
    <name evidence="1" type="ORF">DCF82_14695</name>
</gene>
<protein>
    <submittedName>
        <fullName evidence="1">Pyridine nucleotide-disulfide oxidoreductase</fullName>
    </submittedName>
</protein>
<dbReference type="InterPro" id="IPR015904">
    <property type="entry name" value="Sulphide_quinone_reductase"/>
</dbReference>
<sequence>QTLVLAPGLELNWSAIDGLESALGSNGVTSNYRQGMAQYTWQTVQALKKGRALFSQPPMPIKCAGAPQKAMYLSSDHWRRNGVLGQLDIQFHSAGAVLFGVPAYVPALQEYIDKYGIQVNFQSNLV</sequence>
<dbReference type="GO" id="GO:0070224">
    <property type="term" value="F:sulfide:quinone oxidoreductase activity"/>
    <property type="evidence" value="ECO:0007669"/>
    <property type="project" value="TreeGrafter"/>
</dbReference>